<dbReference type="Gene3D" id="3.40.50.300">
    <property type="entry name" value="P-loop containing nucleotide triphosphate hydrolases"/>
    <property type="match status" value="1"/>
</dbReference>
<evidence type="ECO:0000313" key="9">
    <source>
        <dbReference type="Proteomes" id="UP001209654"/>
    </source>
</evidence>
<dbReference type="InterPro" id="IPR027417">
    <property type="entry name" value="P-loop_NTPase"/>
</dbReference>
<reference evidence="8 9" key="1">
    <citation type="journal article" date="2023" name="Int. J. Syst. Evol. Microbiol.">
        <title>Arthrobacter mangrovi sp. nov., an actinobacterium isolated from the rhizosphere of a mangrove.</title>
        <authorList>
            <person name="Hamada M."/>
            <person name="Saitou S."/>
            <person name="Enomoto N."/>
            <person name="Nanri K."/>
            <person name="Hidaka K."/>
            <person name="Miura T."/>
            <person name="Tamura T."/>
        </authorList>
    </citation>
    <scope>NUCLEOTIDE SEQUENCE [LARGE SCALE GENOMIC DNA]</scope>
    <source>
        <strain evidence="8 9">NBRC 112813</strain>
    </source>
</reference>
<dbReference type="InterPro" id="IPR050763">
    <property type="entry name" value="ABC_transporter_ATP-binding"/>
</dbReference>
<feature type="domain" description="ABC transporter" evidence="7">
    <location>
        <begin position="20"/>
        <end position="243"/>
    </location>
</feature>
<dbReference type="InterPro" id="IPR003593">
    <property type="entry name" value="AAA+_ATPase"/>
</dbReference>
<keyword evidence="3" id="KW-0547">Nucleotide-binding</keyword>
<dbReference type="InterPro" id="IPR017871">
    <property type="entry name" value="ABC_transporter-like_CS"/>
</dbReference>
<proteinExistence type="predicted"/>
<comment type="subcellular location">
    <subcellularLocation>
        <location evidence="1">Cell membrane</location>
        <topology evidence="1">Peripheral membrane protein</topology>
    </subcellularLocation>
</comment>
<evidence type="ECO:0000256" key="6">
    <source>
        <dbReference type="SAM" id="MobiDB-lite"/>
    </source>
</evidence>
<dbReference type="PANTHER" id="PTHR42711:SF17">
    <property type="entry name" value="ABC TRANSPORTER ATP-BINDING PROTEIN"/>
    <property type="match status" value="1"/>
</dbReference>
<evidence type="ECO:0000256" key="3">
    <source>
        <dbReference type="ARBA" id="ARBA00022741"/>
    </source>
</evidence>
<feature type="compositionally biased region" description="Low complexity" evidence="6">
    <location>
        <begin position="272"/>
        <end position="293"/>
    </location>
</feature>
<evidence type="ECO:0000256" key="5">
    <source>
        <dbReference type="ARBA" id="ARBA00023251"/>
    </source>
</evidence>
<dbReference type="SMART" id="SM00382">
    <property type="entry name" value="AAA"/>
    <property type="match status" value="1"/>
</dbReference>
<keyword evidence="2" id="KW-0813">Transport</keyword>
<keyword evidence="9" id="KW-1185">Reference proteome</keyword>
<sequence length="314" mass="33507">MPVPAPTLAAPGESTTPVLAAATDVTKSFGRAKALNGLSLSINAGEAVGLLGPNGAGKSTLISLLCGLRRPDAGSVEMFGRNPLDPKSRLQLGITPQATSVPQTLKLRETVDFVAAHYPEPTPTAELLVRFGLADMADKQCGALSGGQQRRLLVALALVGRPRLVVLDEPTTGLDVDARETLWQQLRDYRSQGGTLLITSHYLEEIQALASRVVVVDRGTVIADGSVDDIRSHVAISKVTLEARCRRRPSTLGRTRSARPLRAPERPPWSPRTPTRRCAGWSATASNSAASKSTPPPSRKPSWHSPAIRKPPRP</sequence>
<keyword evidence="5" id="KW-0046">Antibiotic resistance</keyword>
<name>A0ABQ5MXU4_9MICC</name>
<dbReference type="InterPro" id="IPR003439">
    <property type="entry name" value="ABC_transporter-like_ATP-bd"/>
</dbReference>
<evidence type="ECO:0000256" key="4">
    <source>
        <dbReference type="ARBA" id="ARBA00022840"/>
    </source>
</evidence>
<evidence type="ECO:0000259" key="7">
    <source>
        <dbReference type="PROSITE" id="PS50893"/>
    </source>
</evidence>
<organism evidence="8 9">
    <name type="scientific">Arthrobacter mangrovi</name>
    <dbReference type="NCBI Taxonomy" id="2966350"/>
    <lineage>
        <taxon>Bacteria</taxon>
        <taxon>Bacillati</taxon>
        <taxon>Actinomycetota</taxon>
        <taxon>Actinomycetes</taxon>
        <taxon>Micrococcales</taxon>
        <taxon>Micrococcaceae</taxon>
        <taxon>Arthrobacter</taxon>
    </lineage>
</organism>
<evidence type="ECO:0000256" key="2">
    <source>
        <dbReference type="ARBA" id="ARBA00022448"/>
    </source>
</evidence>
<accession>A0ABQ5MXU4</accession>
<dbReference type="PROSITE" id="PS00211">
    <property type="entry name" value="ABC_TRANSPORTER_1"/>
    <property type="match status" value="1"/>
</dbReference>
<comment type="caution">
    <text evidence="8">The sequence shown here is derived from an EMBL/GenBank/DDBJ whole genome shotgun (WGS) entry which is preliminary data.</text>
</comment>
<dbReference type="PROSITE" id="PS50893">
    <property type="entry name" value="ABC_TRANSPORTER_2"/>
    <property type="match status" value="1"/>
</dbReference>
<protein>
    <recommendedName>
        <fullName evidence="7">ABC transporter domain-containing protein</fullName>
    </recommendedName>
</protein>
<dbReference type="EMBL" id="BRVS01000022">
    <property type="protein sequence ID" value="GLB68728.1"/>
    <property type="molecule type" value="Genomic_DNA"/>
</dbReference>
<dbReference type="SUPFAM" id="SSF52540">
    <property type="entry name" value="P-loop containing nucleoside triphosphate hydrolases"/>
    <property type="match status" value="1"/>
</dbReference>
<gene>
    <name evidence="8" type="ORF">AHIS1636_31700</name>
</gene>
<dbReference type="Proteomes" id="UP001209654">
    <property type="component" value="Unassembled WGS sequence"/>
</dbReference>
<evidence type="ECO:0000256" key="1">
    <source>
        <dbReference type="ARBA" id="ARBA00004202"/>
    </source>
</evidence>
<dbReference type="PANTHER" id="PTHR42711">
    <property type="entry name" value="ABC TRANSPORTER ATP-BINDING PROTEIN"/>
    <property type="match status" value="1"/>
</dbReference>
<feature type="region of interest" description="Disordered" evidence="6">
    <location>
        <begin position="247"/>
        <end position="314"/>
    </location>
</feature>
<dbReference type="RefSeq" id="WP_264796826.1">
    <property type="nucleotide sequence ID" value="NZ_BRVS01000022.1"/>
</dbReference>
<dbReference type="Pfam" id="PF00005">
    <property type="entry name" value="ABC_tran"/>
    <property type="match status" value="1"/>
</dbReference>
<keyword evidence="4" id="KW-0067">ATP-binding</keyword>
<evidence type="ECO:0000313" key="8">
    <source>
        <dbReference type="EMBL" id="GLB68728.1"/>
    </source>
</evidence>
<dbReference type="CDD" id="cd03230">
    <property type="entry name" value="ABC_DR_subfamily_A"/>
    <property type="match status" value="1"/>
</dbReference>